<evidence type="ECO:0000313" key="2">
    <source>
        <dbReference type="Proteomes" id="UP001500571"/>
    </source>
</evidence>
<gene>
    <name evidence="1" type="ORF">GCM10009798_16940</name>
</gene>
<proteinExistence type="predicted"/>
<protein>
    <recommendedName>
        <fullName evidence="3">DUF222 domain-containing protein</fullName>
    </recommendedName>
</protein>
<organism evidence="1 2">
    <name type="scientific">Nocardioides panacihumi</name>
    <dbReference type="NCBI Taxonomy" id="400774"/>
    <lineage>
        <taxon>Bacteria</taxon>
        <taxon>Bacillati</taxon>
        <taxon>Actinomycetota</taxon>
        <taxon>Actinomycetes</taxon>
        <taxon>Propionibacteriales</taxon>
        <taxon>Nocardioidaceae</taxon>
        <taxon>Nocardioides</taxon>
    </lineage>
</organism>
<reference evidence="1 2" key="1">
    <citation type="journal article" date="2019" name="Int. J. Syst. Evol. Microbiol.">
        <title>The Global Catalogue of Microorganisms (GCM) 10K type strain sequencing project: providing services to taxonomists for standard genome sequencing and annotation.</title>
        <authorList>
            <consortium name="The Broad Institute Genomics Platform"/>
            <consortium name="The Broad Institute Genome Sequencing Center for Infectious Disease"/>
            <person name="Wu L."/>
            <person name="Ma J."/>
        </authorList>
    </citation>
    <scope>NUCLEOTIDE SEQUENCE [LARGE SCALE GENOMIC DNA]</scope>
    <source>
        <strain evidence="1 2">JCM 15309</strain>
    </source>
</reference>
<accession>A0ABN2QTX5</accession>
<evidence type="ECO:0008006" key="3">
    <source>
        <dbReference type="Google" id="ProtNLM"/>
    </source>
</evidence>
<evidence type="ECO:0000313" key="1">
    <source>
        <dbReference type="EMBL" id="GAA1958007.1"/>
    </source>
</evidence>
<comment type="caution">
    <text evidence="1">The sequence shown here is derived from an EMBL/GenBank/DDBJ whole genome shotgun (WGS) entry which is preliminary data.</text>
</comment>
<sequence>MSTLNLLREGCDRRSGKGIHVRSAAGDDPMTTDRRKPVARYVLFSDPVAQDRFAAVAEAAFQDLARLDQWAGQVSLELAAEPKVPSRRGLLRRSVAGPGQVETLTVTGALAAAGEAGRDVPARVESIGGCAAERKLSATMGRVVVELVRDLAATPVAEQRAHPAYRQTLRLAAELQALYSLLAAIGCQAPFGCVRPRPPEQWGRRVEDVEITEVRAVLLEIAEDTAAHG</sequence>
<keyword evidence="2" id="KW-1185">Reference proteome</keyword>
<dbReference type="EMBL" id="BAAAPB010000001">
    <property type="protein sequence ID" value="GAA1958007.1"/>
    <property type="molecule type" value="Genomic_DNA"/>
</dbReference>
<name>A0ABN2QTX5_9ACTN</name>
<dbReference type="Proteomes" id="UP001500571">
    <property type="component" value="Unassembled WGS sequence"/>
</dbReference>